<name>A0A6M0QTA1_9RHOB</name>
<dbReference type="Proteomes" id="UP000477782">
    <property type="component" value="Unassembled WGS sequence"/>
</dbReference>
<dbReference type="GO" id="GO:0016791">
    <property type="term" value="F:phosphatase activity"/>
    <property type="evidence" value="ECO:0007669"/>
    <property type="project" value="TreeGrafter"/>
</dbReference>
<feature type="domain" description="Calcineurin-like phosphoesterase" evidence="1">
    <location>
        <begin position="1"/>
        <end position="198"/>
    </location>
</feature>
<evidence type="ECO:0000313" key="3">
    <source>
        <dbReference type="Proteomes" id="UP000477782"/>
    </source>
</evidence>
<comment type="caution">
    <text evidence="2">The sequence shown here is derived from an EMBL/GenBank/DDBJ whole genome shotgun (WGS) entry which is preliminary data.</text>
</comment>
<gene>
    <name evidence="2" type="ORF">G4Z14_05115</name>
</gene>
<dbReference type="GO" id="GO:0008803">
    <property type="term" value="F:bis(5'-nucleosyl)-tetraphosphatase (symmetrical) activity"/>
    <property type="evidence" value="ECO:0007669"/>
    <property type="project" value="TreeGrafter"/>
</dbReference>
<dbReference type="PANTHER" id="PTHR42850:SF4">
    <property type="entry name" value="ZINC-DEPENDENT ENDOPOLYPHOSPHATASE"/>
    <property type="match status" value="1"/>
</dbReference>
<dbReference type="Pfam" id="PF00149">
    <property type="entry name" value="Metallophos"/>
    <property type="match status" value="1"/>
</dbReference>
<dbReference type="InterPro" id="IPR050126">
    <property type="entry name" value="Ap4A_hydrolase"/>
</dbReference>
<dbReference type="Gene3D" id="3.60.21.10">
    <property type="match status" value="1"/>
</dbReference>
<dbReference type="PANTHER" id="PTHR42850">
    <property type="entry name" value="METALLOPHOSPHOESTERASE"/>
    <property type="match status" value="1"/>
</dbReference>
<dbReference type="RefSeq" id="WP_164623713.1">
    <property type="nucleotide sequence ID" value="NZ_JAAIVJ010000002.1"/>
</dbReference>
<reference evidence="2 3" key="1">
    <citation type="submission" date="2020-02" db="EMBL/GenBank/DDBJ databases">
        <authorList>
            <person name="Chen W.-M."/>
        </authorList>
    </citation>
    <scope>NUCLEOTIDE SEQUENCE [LARGE SCALE GENOMIC DNA]</scope>
    <source>
        <strain evidence="2 3">KMS-5</strain>
    </source>
</reference>
<dbReference type="AlphaFoldDB" id="A0A6M0QTA1"/>
<evidence type="ECO:0000313" key="2">
    <source>
        <dbReference type="EMBL" id="NEY89672.1"/>
    </source>
</evidence>
<accession>A0A6M0QTA1</accession>
<dbReference type="InterPro" id="IPR004843">
    <property type="entry name" value="Calcineurin-like_PHP"/>
</dbReference>
<protein>
    <submittedName>
        <fullName evidence="2">Serine/threonine protein phosphatase</fullName>
    </submittedName>
</protein>
<organism evidence="2 3">
    <name type="scientific">Tabrizicola oligotrophica</name>
    <dbReference type="NCBI Taxonomy" id="2710650"/>
    <lineage>
        <taxon>Bacteria</taxon>
        <taxon>Pseudomonadati</taxon>
        <taxon>Pseudomonadota</taxon>
        <taxon>Alphaproteobacteria</taxon>
        <taxon>Rhodobacterales</taxon>
        <taxon>Paracoccaceae</taxon>
        <taxon>Tabrizicola</taxon>
    </lineage>
</organism>
<dbReference type="GO" id="GO:0110154">
    <property type="term" value="P:RNA decapping"/>
    <property type="evidence" value="ECO:0007669"/>
    <property type="project" value="TreeGrafter"/>
</dbReference>
<sequence>MRTYAIGDIHGQLALLQAAHARIAADQAAHGPGPVVHIGDLVDRGPDSPGVIEHLMQGIARGEDWVVLKGNHDRMFAGYLRDLAWHDPRLRVDASYLHPKIGGVQTLASYGVKNAGDRPLAPVHGEAVAAVPRAHRDFLETLPTSFARGAVFYAHAGIRPGVPLERQTEDDLCWIRDGFLEDRRDHGPLIVHGHTHLAAVTHYGNRLNLDSGAAYGGPLSAVVIEGRTAFLLTDQGRQLLPVTPNAPIR</sequence>
<dbReference type="GO" id="GO:0005737">
    <property type="term" value="C:cytoplasm"/>
    <property type="evidence" value="ECO:0007669"/>
    <property type="project" value="TreeGrafter"/>
</dbReference>
<evidence type="ECO:0000259" key="1">
    <source>
        <dbReference type="Pfam" id="PF00149"/>
    </source>
</evidence>
<dbReference type="EMBL" id="JAAIVJ010000002">
    <property type="protein sequence ID" value="NEY89672.1"/>
    <property type="molecule type" value="Genomic_DNA"/>
</dbReference>
<dbReference type="InterPro" id="IPR029052">
    <property type="entry name" value="Metallo-depent_PP-like"/>
</dbReference>
<dbReference type="SUPFAM" id="SSF56300">
    <property type="entry name" value="Metallo-dependent phosphatases"/>
    <property type="match status" value="1"/>
</dbReference>
<keyword evidence="3" id="KW-1185">Reference proteome</keyword>
<proteinExistence type="predicted"/>